<dbReference type="Proteomes" id="UP000192907">
    <property type="component" value="Unassembled WGS sequence"/>
</dbReference>
<sequence length="100" mass="11171">MATVIFDCDFAPETIHAIGELRRLRKDVLSKQIEEIGSTLESLVGMGALKSSERLSYQKDILAELQCKLSVIDERLAAPETVYSDELELYLELLANPEEG</sequence>
<name>A0A1Y6B4C7_9BACT</name>
<dbReference type="AlphaFoldDB" id="A0A1Y6B4C7"/>
<reference evidence="2" key="1">
    <citation type="submission" date="2017-04" db="EMBL/GenBank/DDBJ databases">
        <authorList>
            <person name="Varghese N."/>
            <person name="Submissions S."/>
        </authorList>
    </citation>
    <scope>NUCLEOTIDE SEQUENCE [LARGE SCALE GENOMIC DNA]</scope>
    <source>
        <strain evidence="2">RKEM611</strain>
    </source>
</reference>
<proteinExistence type="predicted"/>
<keyword evidence="2" id="KW-1185">Reference proteome</keyword>
<gene>
    <name evidence="1" type="ORF">SAMN06296036_101258</name>
</gene>
<organism evidence="1 2">
    <name type="scientific">Pseudobacteriovorax antillogorgiicola</name>
    <dbReference type="NCBI Taxonomy" id="1513793"/>
    <lineage>
        <taxon>Bacteria</taxon>
        <taxon>Pseudomonadati</taxon>
        <taxon>Bdellovibrionota</taxon>
        <taxon>Oligoflexia</taxon>
        <taxon>Oligoflexales</taxon>
        <taxon>Pseudobacteriovoracaceae</taxon>
        <taxon>Pseudobacteriovorax</taxon>
    </lineage>
</organism>
<dbReference type="EMBL" id="FWZT01000001">
    <property type="protein sequence ID" value="SME89384.1"/>
    <property type="molecule type" value="Genomic_DNA"/>
</dbReference>
<dbReference type="RefSeq" id="WP_132314618.1">
    <property type="nucleotide sequence ID" value="NZ_FWZT01000001.1"/>
</dbReference>
<accession>A0A1Y6B4C7</accession>
<protein>
    <submittedName>
        <fullName evidence="1">Uncharacterized protein</fullName>
    </submittedName>
</protein>
<evidence type="ECO:0000313" key="2">
    <source>
        <dbReference type="Proteomes" id="UP000192907"/>
    </source>
</evidence>
<evidence type="ECO:0000313" key="1">
    <source>
        <dbReference type="EMBL" id="SME89384.1"/>
    </source>
</evidence>